<keyword evidence="2" id="KW-0813">Transport</keyword>
<evidence type="ECO:0000256" key="4">
    <source>
        <dbReference type="ARBA" id="ARBA00022989"/>
    </source>
</evidence>
<feature type="transmembrane region" description="Helical" evidence="7">
    <location>
        <begin position="160"/>
        <end position="181"/>
    </location>
</feature>
<dbReference type="GeneID" id="54570419"/>
<feature type="transmembrane region" description="Helical" evidence="7">
    <location>
        <begin position="26"/>
        <end position="49"/>
    </location>
</feature>
<feature type="domain" description="Major facilitator superfamily (MFS) profile" evidence="8">
    <location>
        <begin position="27"/>
        <end position="476"/>
    </location>
</feature>
<keyword evidence="3 7" id="KW-0812">Transmembrane</keyword>
<dbReference type="RefSeq" id="XP_033666825.1">
    <property type="nucleotide sequence ID" value="XM_033817147.1"/>
</dbReference>
<gene>
    <name evidence="9" type="ORF">M409DRAFT_66881</name>
</gene>
<proteinExistence type="predicted"/>
<dbReference type="Gene3D" id="1.20.1250.20">
    <property type="entry name" value="MFS general substrate transporter like domains"/>
    <property type="match status" value="2"/>
</dbReference>
<dbReference type="PANTHER" id="PTHR23506">
    <property type="entry name" value="GH10249P"/>
    <property type="match status" value="1"/>
</dbReference>
<keyword evidence="4 7" id="KW-1133">Transmembrane helix</keyword>
<dbReference type="GO" id="GO:0016020">
    <property type="term" value="C:membrane"/>
    <property type="evidence" value="ECO:0007669"/>
    <property type="project" value="UniProtKB-SubCell"/>
</dbReference>
<dbReference type="InterPro" id="IPR020846">
    <property type="entry name" value="MFS_dom"/>
</dbReference>
<feature type="region of interest" description="Disordered" evidence="6">
    <location>
        <begin position="233"/>
        <end position="254"/>
    </location>
</feature>
<evidence type="ECO:0000256" key="5">
    <source>
        <dbReference type="ARBA" id="ARBA00023136"/>
    </source>
</evidence>
<evidence type="ECO:0000313" key="10">
    <source>
        <dbReference type="Proteomes" id="UP000799537"/>
    </source>
</evidence>
<dbReference type="InterPro" id="IPR036259">
    <property type="entry name" value="MFS_trans_sf"/>
</dbReference>
<feature type="transmembrane region" description="Helical" evidence="7">
    <location>
        <begin position="187"/>
        <end position="206"/>
    </location>
</feature>
<dbReference type="Proteomes" id="UP000799537">
    <property type="component" value="Unassembled WGS sequence"/>
</dbReference>
<evidence type="ECO:0000256" key="2">
    <source>
        <dbReference type="ARBA" id="ARBA00022448"/>
    </source>
</evidence>
<evidence type="ECO:0000256" key="1">
    <source>
        <dbReference type="ARBA" id="ARBA00004141"/>
    </source>
</evidence>
<dbReference type="PROSITE" id="PS50850">
    <property type="entry name" value="MFS"/>
    <property type="match status" value="1"/>
</dbReference>
<accession>A0A6A6CKI9</accession>
<evidence type="ECO:0000256" key="6">
    <source>
        <dbReference type="SAM" id="MobiDB-lite"/>
    </source>
</evidence>
<dbReference type="InterPro" id="IPR011701">
    <property type="entry name" value="MFS"/>
</dbReference>
<dbReference type="EMBL" id="ML993598">
    <property type="protein sequence ID" value="KAF2165936.1"/>
    <property type="molecule type" value="Genomic_DNA"/>
</dbReference>
<evidence type="ECO:0000259" key="8">
    <source>
        <dbReference type="PROSITE" id="PS50850"/>
    </source>
</evidence>
<dbReference type="CDD" id="cd17325">
    <property type="entry name" value="MFS_MdtG_SLC18_like"/>
    <property type="match status" value="1"/>
</dbReference>
<feature type="transmembrane region" description="Helical" evidence="7">
    <location>
        <begin position="337"/>
        <end position="355"/>
    </location>
</feature>
<dbReference type="OrthoDB" id="5086884at2759"/>
<dbReference type="AlphaFoldDB" id="A0A6A6CKI9"/>
<protein>
    <recommendedName>
        <fullName evidence="8">Major facilitator superfamily (MFS) profile domain-containing protein</fullName>
    </recommendedName>
</protein>
<organism evidence="9 10">
    <name type="scientific">Zasmidium cellare ATCC 36951</name>
    <dbReference type="NCBI Taxonomy" id="1080233"/>
    <lineage>
        <taxon>Eukaryota</taxon>
        <taxon>Fungi</taxon>
        <taxon>Dikarya</taxon>
        <taxon>Ascomycota</taxon>
        <taxon>Pezizomycotina</taxon>
        <taxon>Dothideomycetes</taxon>
        <taxon>Dothideomycetidae</taxon>
        <taxon>Mycosphaerellales</taxon>
        <taxon>Mycosphaerellaceae</taxon>
        <taxon>Zasmidium</taxon>
    </lineage>
</organism>
<keyword evidence="10" id="KW-1185">Reference proteome</keyword>
<feature type="transmembrane region" description="Helical" evidence="7">
    <location>
        <begin position="101"/>
        <end position="129"/>
    </location>
</feature>
<comment type="subcellular location">
    <subcellularLocation>
        <location evidence="1">Membrane</location>
        <topology evidence="1">Multi-pass membrane protein</topology>
    </subcellularLocation>
</comment>
<dbReference type="Pfam" id="PF07690">
    <property type="entry name" value="MFS_1"/>
    <property type="match status" value="1"/>
</dbReference>
<sequence length="476" mass="50839">MKDPTQPSKEPSKPPAGLKWRSHPTFILTTVAMGLFGDLFLYNLIIPVLPFMLEDGLDIPPSQRQSCTSLMLAVYAGSNVVCCPLTGYLAEKLPTRRASFLLAQCCLFVATIMLFLGRSIAVLMVARALQGMSTAFVWTNGLSMCIETVGVLSMGKTMGVIFSVIAVASPSAPVIGGMLYRGAGLEAVMAVAVAVIGIDFVLRLLVIETKVAAKDFDKTGSFRRWTEAGVDPEQQPLLDRRKPDNAQTNSSDKNPQSAWVRALVLCLTDKIMLTALLGSLMQATLMGTFDSTIAVVAHELFDFDAFQAGIMFLPMGITNIISGPIVGWLIDRHGTRLAAVLSFGLLVPVLLLLRFVHTGGLSQILFYAGLLTLAGFGLAGSGTPSIVEVGAVVDRYQKANPELFGERGPYAMVYGMNGMVFNAGLGIGPELAAGLKEWIGFGNMNLVLAIASGSTACLCYCHLGGKPEAWTETARN</sequence>
<evidence type="ECO:0000256" key="7">
    <source>
        <dbReference type="SAM" id="Phobius"/>
    </source>
</evidence>
<dbReference type="PANTHER" id="PTHR23506:SF37">
    <property type="entry name" value="MAJOR FACILITATOR SUPERFAMILY (MFS) PROFILE DOMAIN-CONTAINING PROTEIN"/>
    <property type="match status" value="1"/>
</dbReference>
<dbReference type="SUPFAM" id="SSF103473">
    <property type="entry name" value="MFS general substrate transporter"/>
    <property type="match status" value="1"/>
</dbReference>
<reference evidence="9" key="1">
    <citation type="journal article" date="2020" name="Stud. Mycol.">
        <title>101 Dothideomycetes genomes: a test case for predicting lifestyles and emergence of pathogens.</title>
        <authorList>
            <person name="Haridas S."/>
            <person name="Albert R."/>
            <person name="Binder M."/>
            <person name="Bloem J."/>
            <person name="Labutti K."/>
            <person name="Salamov A."/>
            <person name="Andreopoulos B."/>
            <person name="Baker S."/>
            <person name="Barry K."/>
            <person name="Bills G."/>
            <person name="Bluhm B."/>
            <person name="Cannon C."/>
            <person name="Castanera R."/>
            <person name="Culley D."/>
            <person name="Daum C."/>
            <person name="Ezra D."/>
            <person name="Gonzalez J."/>
            <person name="Henrissat B."/>
            <person name="Kuo A."/>
            <person name="Liang C."/>
            <person name="Lipzen A."/>
            <person name="Lutzoni F."/>
            <person name="Magnuson J."/>
            <person name="Mondo S."/>
            <person name="Nolan M."/>
            <person name="Ohm R."/>
            <person name="Pangilinan J."/>
            <person name="Park H.-J."/>
            <person name="Ramirez L."/>
            <person name="Alfaro M."/>
            <person name="Sun H."/>
            <person name="Tritt A."/>
            <person name="Yoshinaga Y."/>
            <person name="Zwiers L.-H."/>
            <person name="Turgeon B."/>
            <person name="Goodwin S."/>
            <person name="Spatafora J."/>
            <person name="Crous P."/>
            <person name="Grigoriev I."/>
        </authorList>
    </citation>
    <scope>NUCLEOTIDE SEQUENCE</scope>
    <source>
        <strain evidence="9">ATCC 36951</strain>
    </source>
</reference>
<evidence type="ECO:0000256" key="3">
    <source>
        <dbReference type="ARBA" id="ARBA00022692"/>
    </source>
</evidence>
<dbReference type="InterPro" id="IPR050930">
    <property type="entry name" value="MFS_Vesicular_Transporter"/>
</dbReference>
<feature type="compositionally biased region" description="Polar residues" evidence="6">
    <location>
        <begin position="245"/>
        <end position="254"/>
    </location>
</feature>
<dbReference type="GO" id="GO:0022857">
    <property type="term" value="F:transmembrane transporter activity"/>
    <property type="evidence" value="ECO:0007669"/>
    <property type="project" value="InterPro"/>
</dbReference>
<keyword evidence="5 7" id="KW-0472">Membrane</keyword>
<feature type="transmembrane region" description="Helical" evidence="7">
    <location>
        <begin position="305"/>
        <end position="330"/>
    </location>
</feature>
<evidence type="ECO:0000313" key="9">
    <source>
        <dbReference type="EMBL" id="KAF2165936.1"/>
    </source>
</evidence>
<feature type="transmembrane region" description="Helical" evidence="7">
    <location>
        <begin position="69"/>
        <end position="89"/>
    </location>
</feature>
<name>A0A6A6CKI9_ZASCE</name>
<feature type="transmembrane region" description="Helical" evidence="7">
    <location>
        <begin position="262"/>
        <end position="285"/>
    </location>
</feature>